<name>A0A6A6EEK9_9PEZI</name>
<accession>A0A6A6EEK9</accession>
<evidence type="ECO:0000313" key="2">
    <source>
        <dbReference type="EMBL" id="KAF2189485.1"/>
    </source>
</evidence>
<keyword evidence="3" id="KW-1185">Reference proteome</keyword>
<feature type="compositionally biased region" description="Low complexity" evidence="1">
    <location>
        <begin position="123"/>
        <end position="133"/>
    </location>
</feature>
<protein>
    <submittedName>
        <fullName evidence="2">Uncharacterized protein</fullName>
    </submittedName>
</protein>
<reference evidence="2" key="1">
    <citation type="journal article" date="2020" name="Stud. Mycol.">
        <title>101 Dothideomycetes genomes: a test case for predicting lifestyles and emergence of pathogens.</title>
        <authorList>
            <person name="Haridas S."/>
            <person name="Albert R."/>
            <person name="Binder M."/>
            <person name="Bloem J."/>
            <person name="Labutti K."/>
            <person name="Salamov A."/>
            <person name="Andreopoulos B."/>
            <person name="Baker S."/>
            <person name="Barry K."/>
            <person name="Bills G."/>
            <person name="Bluhm B."/>
            <person name="Cannon C."/>
            <person name="Castanera R."/>
            <person name="Culley D."/>
            <person name="Daum C."/>
            <person name="Ezra D."/>
            <person name="Gonzalez J."/>
            <person name="Henrissat B."/>
            <person name="Kuo A."/>
            <person name="Liang C."/>
            <person name="Lipzen A."/>
            <person name="Lutzoni F."/>
            <person name="Magnuson J."/>
            <person name="Mondo S."/>
            <person name="Nolan M."/>
            <person name="Ohm R."/>
            <person name="Pangilinan J."/>
            <person name="Park H.-J."/>
            <person name="Ramirez L."/>
            <person name="Alfaro M."/>
            <person name="Sun H."/>
            <person name="Tritt A."/>
            <person name="Yoshinaga Y."/>
            <person name="Zwiers L.-H."/>
            <person name="Turgeon B."/>
            <person name="Goodwin S."/>
            <person name="Spatafora J."/>
            <person name="Crous P."/>
            <person name="Grigoriev I."/>
        </authorList>
    </citation>
    <scope>NUCLEOTIDE SEQUENCE</scope>
    <source>
        <strain evidence="2">CBS 207.26</strain>
    </source>
</reference>
<gene>
    <name evidence="2" type="ORF">K469DRAFT_747568</name>
</gene>
<feature type="region of interest" description="Disordered" evidence="1">
    <location>
        <begin position="100"/>
        <end position="133"/>
    </location>
</feature>
<evidence type="ECO:0000313" key="3">
    <source>
        <dbReference type="Proteomes" id="UP000800200"/>
    </source>
</evidence>
<dbReference type="EMBL" id="ML994620">
    <property type="protein sequence ID" value="KAF2189485.1"/>
    <property type="molecule type" value="Genomic_DNA"/>
</dbReference>
<organism evidence="2 3">
    <name type="scientific">Zopfia rhizophila CBS 207.26</name>
    <dbReference type="NCBI Taxonomy" id="1314779"/>
    <lineage>
        <taxon>Eukaryota</taxon>
        <taxon>Fungi</taxon>
        <taxon>Dikarya</taxon>
        <taxon>Ascomycota</taxon>
        <taxon>Pezizomycotina</taxon>
        <taxon>Dothideomycetes</taxon>
        <taxon>Dothideomycetes incertae sedis</taxon>
        <taxon>Zopfiaceae</taxon>
        <taxon>Zopfia</taxon>
    </lineage>
</organism>
<sequence length="164" mass="15901">MYSVISSVAANPTGACNAVAYNIPIQDAACALANVQGTPSNYSDIMSKCCGAAPVEKYANDCASYCLASGQSAGSLIECLQKEGAKPGDIFCNANNTASATGKVSSSGSGTSKPTGTQGGTAAGASSTGSQGAAPGLVTPQVVSKAGLSMLAMLFISAAAGALM</sequence>
<feature type="compositionally biased region" description="Low complexity" evidence="1">
    <location>
        <begin position="100"/>
        <end position="116"/>
    </location>
</feature>
<evidence type="ECO:0000256" key="1">
    <source>
        <dbReference type="SAM" id="MobiDB-lite"/>
    </source>
</evidence>
<dbReference type="Proteomes" id="UP000800200">
    <property type="component" value="Unassembled WGS sequence"/>
</dbReference>
<dbReference type="OrthoDB" id="3520229at2759"/>
<proteinExistence type="predicted"/>
<dbReference type="AlphaFoldDB" id="A0A6A6EEK9"/>